<evidence type="ECO:0000313" key="2">
    <source>
        <dbReference type="EMBL" id="MDQ2259574.1"/>
    </source>
</evidence>
<organism evidence="2 3">
    <name type="scientific">Enterobacter soli</name>
    <dbReference type="NCBI Taxonomy" id="885040"/>
    <lineage>
        <taxon>Bacteria</taxon>
        <taxon>Pseudomonadati</taxon>
        <taxon>Pseudomonadota</taxon>
        <taxon>Gammaproteobacteria</taxon>
        <taxon>Enterobacterales</taxon>
        <taxon>Enterobacteriaceae</taxon>
        <taxon>Enterobacter</taxon>
    </lineage>
</organism>
<keyword evidence="1" id="KW-0472">Membrane</keyword>
<evidence type="ECO:0000256" key="1">
    <source>
        <dbReference type="SAM" id="Phobius"/>
    </source>
</evidence>
<dbReference type="RefSeq" id="WP_047722389.1">
    <property type="nucleotide sequence ID" value="NZ_JAVDKS010000022.1"/>
</dbReference>
<keyword evidence="1" id="KW-1133">Transmembrane helix</keyword>
<dbReference type="Proteomes" id="UP001225042">
    <property type="component" value="Unassembled WGS sequence"/>
</dbReference>
<dbReference type="AlphaFoldDB" id="A0AAW8HJK4"/>
<accession>A0AAW8HJK4</accession>
<keyword evidence="1" id="KW-0812">Transmembrane</keyword>
<name>A0AAW8HJK4_9ENTR</name>
<feature type="transmembrane region" description="Helical" evidence="1">
    <location>
        <begin position="138"/>
        <end position="160"/>
    </location>
</feature>
<comment type="caution">
    <text evidence="2">The sequence shown here is derived from an EMBL/GenBank/DDBJ whole genome shotgun (WGS) entry which is preliminary data.</text>
</comment>
<keyword evidence="3" id="KW-1185">Reference proteome</keyword>
<reference evidence="2 3" key="1">
    <citation type="submission" date="2023-08" db="EMBL/GenBank/DDBJ databases">
        <authorList>
            <person name="Dale J."/>
        </authorList>
    </citation>
    <scope>NUCLEOTIDE SEQUENCE [LARGE SCALE GENOMIC DNA]</scope>
    <source>
        <strain evidence="2 3">2023EL-00788</strain>
    </source>
</reference>
<proteinExistence type="predicted"/>
<sequence length="189" mass="22736">MNDNFSESVRRLEDKLAAHNFWHQKINEVLRDRAISMEYDREILKLVSHPQVARVLRYPTEHRGMNRVIDLKRRWDETDGNPIFYGYFPRVSRAIRIIQSPPIDETNQLSAWVEKSFTDYTKEVPRYHPFHPKDTEELVLYIELNATTFHYAMLIIYFWVTRRVVRGNTQEILIQQIYDTKIRGEHSLD</sequence>
<gene>
    <name evidence="2" type="ORF">RBJ67_25935</name>
</gene>
<dbReference type="EMBL" id="JAVDKS010000022">
    <property type="protein sequence ID" value="MDQ2259574.1"/>
    <property type="molecule type" value="Genomic_DNA"/>
</dbReference>
<protein>
    <submittedName>
        <fullName evidence="2">Uncharacterized protein</fullName>
    </submittedName>
</protein>
<evidence type="ECO:0000313" key="3">
    <source>
        <dbReference type="Proteomes" id="UP001225042"/>
    </source>
</evidence>